<keyword evidence="3" id="KW-0472">Membrane</keyword>
<evidence type="ECO:0000256" key="3">
    <source>
        <dbReference type="ARBA" id="ARBA00023136"/>
    </source>
</evidence>
<protein>
    <submittedName>
        <fullName evidence="4">Uncharacterized protein</fullName>
    </submittedName>
</protein>
<comment type="caution">
    <text evidence="4">The sequence shown here is derived from an EMBL/GenBank/DDBJ whole genome shotgun (WGS) entry which is preliminary data.</text>
</comment>
<dbReference type="Pfam" id="PF11022">
    <property type="entry name" value="ATP19"/>
    <property type="match status" value="1"/>
</dbReference>
<dbReference type="EMBL" id="SDEE01000088">
    <property type="protein sequence ID" value="RXW21985.1"/>
    <property type="molecule type" value="Genomic_DNA"/>
</dbReference>
<evidence type="ECO:0000256" key="1">
    <source>
        <dbReference type="ARBA" id="ARBA00004325"/>
    </source>
</evidence>
<organism evidence="4 5">
    <name type="scientific">Candolleomyces aberdarensis</name>
    <dbReference type="NCBI Taxonomy" id="2316362"/>
    <lineage>
        <taxon>Eukaryota</taxon>
        <taxon>Fungi</taxon>
        <taxon>Dikarya</taxon>
        <taxon>Basidiomycota</taxon>
        <taxon>Agaricomycotina</taxon>
        <taxon>Agaricomycetes</taxon>
        <taxon>Agaricomycetidae</taxon>
        <taxon>Agaricales</taxon>
        <taxon>Agaricineae</taxon>
        <taxon>Psathyrellaceae</taxon>
        <taxon>Candolleomyces</taxon>
    </lineage>
</organism>
<dbReference type="InterPro" id="IPR021278">
    <property type="entry name" value="ATP19"/>
</dbReference>
<keyword evidence="2" id="KW-0496">Mitochondrion</keyword>
<dbReference type="PANTHER" id="PTHR28074:SF1">
    <property type="entry name" value="ATP SYNTHASE SUBUNIT K, MITOCHONDRIAL"/>
    <property type="match status" value="1"/>
</dbReference>
<dbReference type="GO" id="GO:0015986">
    <property type="term" value="P:proton motive force-driven ATP synthesis"/>
    <property type="evidence" value="ECO:0007669"/>
    <property type="project" value="TreeGrafter"/>
</dbReference>
<reference evidence="4 5" key="1">
    <citation type="submission" date="2019-01" db="EMBL/GenBank/DDBJ databases">
        <title>Draft genome sequence of Psathyrella aberdarensis IHI B618.</title>
        <authorList>
            <person name="Buettner E."/>
            <person name="Kellner H."/>
        </authorList>
    </citation>
    <scope>NUCLEOTIDE SEQUENCE [LARGE SCALE GENOMIC DNA]</scope>
    <source>
        <strain evidence="4 5">IHI B618</strain>
    </source>
</reference>
<evidence type="ECO:0000256" key="2">
    <source>
        <dbReference type="ARBA" id="ARBA00023128"/>
    </source>
</evidence>
<keyword evidence="5" id="KW-1185">Reference proteome</keyword>
<comment type="subcellular location">
    <subcellularLocation>
        <location evidence="1">Mitochondrion membrane</location>
    </subcellularLocation>
</comment>
<sequence length="87" mass="9110">MSYQIFGRAIKNEYLALGTFATAFGGAFLATRGGEKKAPPADVKQAKAEVPINAGSKYVVGSLSGDEEAFIRQFIAEAEKEGAGASH</sequence>
<name>A0A4Q2DT15_9AGAR</name>
<dbReference type="PANTHER" id="PTHR28074">
    <property type="entry name" value="ATP SYNTHASE SUBUNIT K, MITOCHONDRIAL"/>
    <property type="match status" value="1"/>
</dbReference>
<evidence type="ECO:0000313" key="4">
    <source>
        <dbReference type="EMBL" id="RXW21985.1"/>
    </source>
</evidence>
<accession>A0A4Q2DT15</accession>
<dbReference type="OrthoDB" id="2094445at2759"/>
<gene>
    <name evidence="4" type="ORF">EST38_g3876</name>
</gene>
<dbReference type="Proteomes" id="UP000290288">
    <property type="component" value="Unassembled WGS sequence"/>
</dbReference>
<proteinExistence type="predicted"/>
<evidence type="ECO:0000313" key="5">
    <source>
        <dbReference type="Proteomes" id="UP000290288"/>
    </source>
</evidence>
<dbReference type="STRING" id="2316362.A0A4Q2DT15"/>
<dbReference type="AlphaFoldDB" id="A0A4Q2DT15"/>
<dbReference type="GO" id="GO:0031966">
    <property type="term" value="C:mitochondrial membrane"/>
    <property type="evidence" value="ECO:0007669"/>
    <property type="project" value="UniProtKB-SubCell"/>
</dbReference>